<evidence type="ECO:0000256" key="1">
    <source>
        <dbReference type="SAM" id="MobiDB-lite"/>
    </source>
</evidence>
<dbReference type="RefSeq" id="XP_035667801.1">
    <property type="nucleotide sequence ID" value="XM_035811908.1"/>
</dbReference>
<evidence type="ECO:0000313" key="2">
    <source>
        <dbReference type="Proteomes" id="UP000001554"/>
    </source>
</evidence>
<feature type="region of interest" description="Disordered" evidence="1">
    <location>
        <begin position="168"/>
        <end position="217"/>
    </location>
</feature>
<name>A0A9J7MHJ1_BRAFL</name>
<keyword evidence="2" id="KW-1185">Reference proteome</keyword>
<dbReference type="OrthoDB" id="10236591at2759"/>
<proteinExistence type="predicted"/>
<reference evidence="2" key="1">
    <citation type="journal article" date="2020" name="Nat. Ecol. Evol.">
        <title>Deeply conserved synteny resolves early events in vertebrate evolution.</title>
        <authorList>
            <person name="Simakov O."/>
            <person name="Marletaz F."/>
            <person name="Yue J.X."/>
            <person name="O'Connell B."/>
            <person name="Jenkins J."/>
            <person name="Brandt A."/>
            <person name="Calef R."/>
            <person name="Tung C.H."/>
            <person name="Huang T.K."/>
            <person name="Schmutz J."/>
            <person name="Satoh N."/>
            <person name="Yu J.K."/>
            <person name="Putnam N.H."/>
            <person name="Green R.E."/>
            <person name="Rokhsar D.S."/>
        </authorList>
    </citation>
    <scope>NUCLEOTIDE SEQUENCE [LARGE SCALE GENOMIC DNA]</scope>
    <source>
        <strain evidence="2">S238N-H82</strain>
    </source>
</reference>
<dbReference type="AlphaFoldDB" id="A0A9J7MHJ1"/>
<dbReference type="KEGG" id="bfo:118410323"/>
<protein>
    <submittedName>
        <fullName evidence="3">Uncharacterized protein Y116A8C.11-like</fullName>
    </submittedName>
</protein>
<accession>A0A9J7MHJ1</accession>
<dbReference type="GeneID" id="118410323"/>
<dbReference type="Proteomes" id="UP000001554">
    <property type="component" value="Chromosome 2"/>
</dbReference>
<evidence type="ECO:0000313" key="3">
    <source>
        <dbReference type="RefSeq" id="XP_035667801.1"/>
    </source>
</evidence>
<feature type="region of interest" description="Disordered" evidence="1">
    <location>
        <begin position="289"/>
        <end position="320"/>
    </location>
</feature>
<sequence length="338" mass="39490">MREIHPDLHTVKRPDQPLRRRLKTWCTQIEDIVGKPKKHVSDNLCVHKTVSTMSKRCFEEAQAIMVKWNNKTLRDQCSTDLTQYVFQGLQGFEEAIMFELLSGFNHESSFYEFKRRCEEVRHNKRDQTENIQKPAEGHAANVLDDAKELEAALAAKEEEIKNLIREHEKEKGDHQHAMAEKEKQMQELMKKHAEAMASHRENQTMDSQKDESRVHELEKQVALLQRQKEQLKKNASDLQERNTELEKKLSLLQAERSKAETNLKDSQKDESRVHELEKQVALLQGQKEQLKKNASDLQERNTELEKKLSLPQAERSKAETNLKVSNSSFIQFITTRKT</sequence>
<reference evidence="3" key="2">
    <citation type="submission" date="2025-08" db="UniProtKB">
        <authorList>
            <consortium name="RefSeq"/>
        </authorList>
    </citation>
    <scope>IDENTIFICATION</scope>
    <source>
        <strain evidence="3">S238N-H82</strain>
        <tissue evidence="3">Testes</tissue>
    </source>
</reference>
<gene>
    <name evidence="3" type="primary">LOC118410323</name>
</gene>
<organism evidence="2 3">
    <name type="scientific">Branchiostoma floridae</name>
    <name type="common">Florida lancelet</name>
    <name type="synonym">Amphioxus</name>
    <dbReference type="NCBI Taxonomy" id="7739"/>
    <lineage>
        <taxon>Eukaryota</taxon>
        <taxon>Metazoa</taxon>
        <taxon>Chordata</taxon>
        <taxon>Cephalochordata</taxon>
        <taxon>Leptocardii</taxon>
        <taxon>Amphioxiformes</taxon>
        <taxon>Branchiostomatidae</taxon>
        <taxon>Branchiostoma</taxon>
    </lineage>
</organism>